<dbReference type="KEGG" id="sshi:J5U23_01199"/>
<reference evidence="1" key="1">
    <citation type="journal article" date="2021" name="Environ. Microbiol.">
        <title>New insights into the diversity and evolution of the archaeal mobilome from three complete genomes of Saccharolobus shibatae.</title>
        <authorList>
            <person name="Medvedeva S."/>
            <person name="Brandt D."/>
            <person name="Cvirkaite-Krupovic V."/>
            <person name="Liu Y."/>
            <person name="Severinov K."/>
            <person name="Ishino S."/>
            <person name="Ishino Y."/>
            <person name="Prangishvili D."/>
            <person name="Kalinowski J."/>
            <person name="Krupovic M."/>
        </authorList>
    </citation>
    <scope>NUCLEOTIDE SEQUENCE</scope>
    <source>
        <strain evidence="1">B12</strain>
    </source>
</reference>
<name>A0A8F5BNB8_SACSH</name>
<sequence>MLLWLRNLLYAFEIVYKMIGTVKDRTLEALLKYGDKAKYVLKAIIEITEENENRELGDFSYKQLVEKLGELGVNYDPRMILRALEKDFGIIETTYKSANQHWWKFIDIEQTKLALNGEIDNSEEDPEISLIIIQYNSLNPKEVERKLLFLLKKPKLLDLDKKNFMKFSFEILPLIVKLYYKASQHEETFEIAEKLKKIINLAKRISSRINNEKGDNKGLHKEEINEGENYNVNSIRLPNGEDNI</sequence>
<proteinExistence type="predicted"/>
<gene>
    <name evidence="1" type="ORF">J5U23_01199</name>
</gene>
<dbReference type="EMBL" id="CP077717">
    <property type="protein sequence ID" value="QXJ28330.1"/>
    <property type="molecule type" value="Genomic_DNA"/>
</dbReference>
<evidence type="ECO:0000313" key="2">
    <source>
        <dbReference type="Proteomes" id="UP000694018"/>
    </source>
</evidence>
<accession>A0A8F5BNB8</accession>
<dbReference type="Proteomes" id="UP000694018">
    <property type="component" value="Chromosome"/>
</dbReference>
<evidence type="ECO:0000313" key="1">
    <source>
        <dbReference type="EMBL" id="QXJ28330.1"/>
    </source>
</evidence>
<protein>
    <submittedName>
        <fullName evidence="1">Uncharacterized protein</fullName>
    </submittedName>
</protein>
<organism evidence="1 2">
    <name type="scientific">Saccharolobus shibatae (strain ATCC 51178 / DSM 5389 / JCM 8931 / NBRC 15437 / B12)</name>
    <name type="common">Sulfolobus shibatae</name>
    <dbReference type="NCBI Taxonomy" id="523848"/>
    <lineage>
        <taxon>Archaea</taxon>
        <taxon>Thermoproteota</taxon>
        <taxon>Thermoprotei</taxon>
        <taxon>Sulfolobales</taxon>
        <taxon>Sulfolobaceae</taxon>
        <taxon>Saccharolobus</taxon>
    </lineage>
</organism>
<dbReference type="AlphaFoldDB" id="A0A8F5BNB8"/>